<organism evidence="4 5">
    <name type="scientific">Tagetes erecta</name>
    <name type="common">African marigold</name>
    <dbReference type="NCBI Taxonomy" id="13708"/>
    <lineage>
        <taxon>Eukaryota</taxon>
        <taxon>Viridiplantae</taxon>
        <taxon>Streptophyta</taxon>
        <taxon>Embryophyta</taxon>
        <taxon>Tracheophyta</taxon>
        <taxon>Spermatophyta</taxon>
        <taxon>Magnoliopsida</taxon>
        <taxon>eudicotyledons</taxon>
        <taxon>Gunneridae</taxon>
        <taxon>Pentapetalae</taxon>
        <taxon>asterids</taxon>
        <taxon>campanulids</taxon>
        <taxon>Asterales</taxon>
        <taxon>Asteraceae</taxon>
        <taxon>Asteroideae</taxon>
        <taxon>Heliantheae alliance</taxon>
        <taxon>Tageteae</taxon>
        <taxon>Tagetes</taxon>
    </lineage>
</organism>
<evidence type="ECO:0000256" key="2">
    <source>
        <dbReference type="SAM" id="MobiDB-lite"/>
    </source>
</evidence>
<proteinExistence type="inferred from homology"/>
<feature type="compositionally biased region" description="Polar residues" evidence="2">
    <location>
        <begin position="172"/>
        <end position="197"/>
    </location>
</feature>
<feature type="compositionally biased region" description="Low complexity" evidence="2">
    <location>
        <begin position="387"/>
        <end position="400"/>
    </location>
</feature>
<gene>
    <name evidence="4" type="ORF">QVD17_25177</name>
</gene>
<protein>
    <recommendedName>
        <fullName evidence="3">Remorin C-terminal domain-containing protein</fullName>
    </recommendedName>
</protein>
<accession>A0AAD8KGE8</accession>
<feature type="region of interest" description="Disordered" evidence="2">
    <location>
        <begin position="129"/>
        <end position="150"/>
    </location>
</feature>
<dbReference type="Pfam" id="PF03763">
    <property type="entry name" value="Remorin_C"/>
    <property type="match status" value="1"/>
</dbReference>
<name>A0AAD8KGE8_TARER</name>
<evidence type="ECO:0000313" key="4">
    <source>
        <dbReference type="EMBL" id="KAK1422214.1"/>
    </source>
</evidence>
<dbReference type="PANTHER" id="PTHR31471">
    <property type="entry name" value="OS02G0116800 PROTEIN"/>
    <property type="match status" value="1"/>
</dbReference>
<dbReference type="Proteomes" id="UP001229421">
    <property type="component" value="Unassembled WGS sequence"/>
</dbReference>
<dbReference type="EMBL" id="JAUHHV010000006">
    <property type="protein sequence ID" value="KAK1422214.1"/>
    <property type="molecule type" value="Genomic_DNA"/>
</dbReference>
<evidence type="ECO:0000313" key="5">
    <source>
        <dbReference type="Proteomes" id="UP001229421"/>
    </source>
</evidence>
<evidence type="ECO:0000259" key="3">
    <source>
        <dbReference type="Pfam" id="PF03763"/>
    </source>
</evidence>
<sequence length="575" mass="63495">MHDSTFTSSNFRSSYNHRDASPDSVIFSNFSLVSSSASASVDRCSSASDVVDRDSIVSAMSLHLSGRGFRDFATSRGPDPDPNNNSTVFSEKVEKAKSILGYTDAKINGEKNQTLDSARSSFSQALKDCQNRKSRSEIIRRKSDRRRPTSLDLGHKVISMTSSSPRLAMKGSVSNRRTSMFPSPVTPSYSPANSGIQKGWSSERVPLHTNTNRRQVNSSLMSYNSGKILPSKWEDAERWICSPVAGDGGLRPTVQQPQRRQKSKSGPLGPRGSAYNNYMYSPAVHMFDGVNVGSLFTGSPISSRVNGGDGFSIRYRDQHDNSGNFPSLNEPCMARSVSVQGCSESLSESLLRITQDGRIGYVTDAATNISCDVSRRDMATQMSPDGSPYSSPRRRNSNSIRLSTSIIPVEETRPSKADVRDVQVDDQVGLSRWSMKTRTQIPGRRSASEMVDDWKRKALEVRSADWDVSEMTKTLSKVKREEAKITAWENLQKAKAEAAIRKLEMKLEKKRSSSIDKIMNKLRSNQKKAQEMRGSVLAKHTDHQVSTTASSHKAISLIRSPQIGSLSGCFTCHAF</sequence>
<comment type="caution">
    <text evidence="4">The sequence shown here is derived from an EMBL/GenBank/DDBJ whole genome shotgun (WGS) entry which is preliminary data.</text>
</comment>
<keyword evidence="5" id="KW-1185">Reference proteome</keyword>
<dbReference type="AlphaFoldDB" id="A0AAD8KGE8"/>
<dbReference type="PANTHER" id="PTHR31471:SF92">
    <property type="entry name" value="REMORIN FAMILY PROTEIN-RELATED"/>
    <property type="match status" value="1"/>
</dbReference>
<dbReference type="InterPro" id="IPR005516">
    <property type="entry name" value="Remorin_C"/>
</dbReference>
<reference evidence="4" key="1">
    <citation type="journal article" date="2023" name="bioRxiv">
        <title>Improved chromosome-level genome assembly for marigold (Tagetes erecta).</title>
        <authorList>
            <person name="Jiang F."/>
            <person name="Yuan L."/>
            <person name="Wang S."/>
            <person name="Wang H."/>
            <person name="Xu D."/>
            <person name="Wang A."/>
            <person name="Fan W."/>
        </authorList>
    </citation>
    <scope>NUCLEOTIDE SEQUENCE</scope>
    <source>
        <strain evidence="4">WSJ</strain>
        <tissue evidence="4">Leaf</tissue>
    </source>
</reference>
<feature type="region of interest" description="Disordered" evidence="2">
    <location>
        <begin position="378"/>
        <end position="400"/>
    </location>
</feature>
<comment type="similarity">
    <text evidence="1">Belongs to the remorin family.</text>
</comment>
<feature type="domain" description="Remorin C-terminal" evidence="3">
    <location>
        <begin position="460"/>
        <end position="553"/>
    </location>
</feature>
<evidence type="ECO:0000256" key="1">
    <source>
        <dbReference type="ARBA" id="ARBA00005711"/>
    </source>
</evidence>
<feature type="region of interest" description="Disordered" evidence="2">
    <location>
        <begin position="164"/>
        <end position="197"/>
    </location>
</feature>
<feature type="region of interest" description="Disordered" evidence="2">
    <location>
        <begin position="244"/>
        <end position="273"/>
    </location>
</feature>